<dbReference type="GO" id="GO:0006508">
    <property type="term" value="P:proteolysis"/>
    <property type="evidence" value="ECO:0007669"/>
    <property type="project" value="UniProtKB-KW"/>
</dbReference>
<dbReference type="PROSITE" id="PS51892">
    <property type="entry name" value="SUBTILASE"/>
    <property type="match status" value="1"/>
</dbReference>
<dbReference type="RefSeq" id="WP_349281431.1">
    <property type="nucleotide sequence ID" value="NZ_CBCSCU010000002.1"/>
</dbReference>
<keyword evidence="4 5" id="KW-0720">Serine protease</keyword>
<feature type="active site" description="Charge relay system" evidence="5">
    <location>
        <position position="136"/>
    </location>
</feature>
<accession>A0AAU7LWS5</accession>
<dbReference type="PROSITE" id="PS00136">
    <property type="entry name" value="SUBTILASE_ASP"/>
    <property type="match status" value="1"/>
</dbReference>
<dbReference type="AlphaFoldDB" id="A0AAU7LWS5"/>
<dbReference type="SUPFAM" id="SSF52743">
    <property type="entry name" value="Subtilisin-like"/>
    <property type="match status" value="1"/>
</dbReference>
<evidence type="ECO:0000256" key="3">
    <source>
        <dbReference type="ARBA" id="ARBA00022801"/>
    </source>
</evidence>
<dbReference type="CDD" id="cd07480">
    <property type="entry name" value="Peptidases_S8_12"/>
    <property type="match status" value="1"/>
</dbReference>
<organism evidence="8">
    <name type="scientific">Polaromonas hydrogenivorans</name>
    <dbReference type="NCBI Taxonomy" id="335476"/>
    <lineage>
        <taxon>Bacteria</taxon>
        <taxon>Pseudomonadati</taxon>
        <taxon>Pseudomonadota</taxon>
        <taxon>Betaproteobacteria</taxon>
        <taxon>Burkholderiales</taxon>
        <taxon>Comamonadaceae</taxon>
        <taxon>Polaromonas</taxon>
    </lineage>
</organism>
<dbReference type="GO" id="GO:0005615">
    <property type="term" value="C:extracellular space"/>
    <property type="evidence" value="ECO:0007669"/>
    <property type="project" value="TreeGrafter"/>
</dbReference>
<evidence type="ECO:0000256" key="4">
    <source>
        <dbReference type="ARBA" id="ARBA00022825"/>
    </source>
</evidence>
<reference evidence="8" key="1">
    <citation type="submission" date="2024-05" db="EMBL/GenBank/DDBJ databases">
        <authorList>
            <person name="Bunk B."/>
            <person name="Swiderski J."/>
            <person name="Sproer C."/>
            <person name="Thiel V."/>
        </authorList>
    </citation>
    <scope>NUCLEOTIDE SEQUENCE</scope>
    <source>
        <strain evidence="8">DSM 17735</strain>
    </source>
</reference>
<dbReference type="InterPro" id="IPR000209">
    <property type="entry name" value="Peptidase_S8/S53_dom"/>
</dbReference>
<dbReference type="Gene3D" id="3.40.50.200">
    <property type="entry name" value="Peptidase S8/S53 domain"/>
    <property type="match status" value="1"/>
</dbReference>
<feature type="domain" description="Peptidase S8/S53" evidence="7">
    <location>
        <begin position="96"/>
        <end position="367"/>
    </location>
</feature>
<dbReference type="PANTHER" id="PTHR43806:SF11">
    <property type="entry name" value="CEREVISIN-RELATED"/>
    <property type="match status" value="1"/>
</dbReference>
<dbReference type="InterPro" id="IPR023827">
    <property type="entry name" value="Peptidase_S8_Asp-AS"/>
</dbReference>
<dbReference type="PROSITE" id="PS00138">
    <property type="entry name" value="SUBTILASE_SER"/>
    <property type="match status" value="1"/>
</dbReference>
<dbReference type="PANTHER" id="PTHR43806">
    <property type="entry name" value="PEPTIDASE S8"/>
    <property type="match status" value="1"/>
</dbReference>
<dbReference type="PRINTS" id="PR00723">
    <property type="entry name" value="SUBTILISIN"/>
</dbReference>
<evidence type="ECO:0000256" key="2">
    <source>
        <dbReference type="ARBA" id="ARBA00022670"/>
    </source>
</evidence>
<evidence type="ECO:0000256" key="1">
    <source>
        <dbReference type="ARBA" id="ARBA00011073"/>
    </source>
</evidence>
<protein>
    <submittedName>
        <fullName evidence="8">S8 family serine peptidase</fullName>
    </submittedName>
</protein>
<gene>
    <name evidence="8" type="ORF">ABLV49_09985</name>
</gene>
<feature type="active site" description="Charge relay system" evidence="5">
    <location>
        <position position="330"/>
    </location>
</feature>
<sequence>MKQYIILKRAPVQQAKGRNFGMELITMRTTLPTLFIERIPDHAIAELVADPQVELITPAMPTRLITPLASIHPASWSPEVNWGIGAVRADQSQCTGAGVTVAVLDTGIDRAHPAFNGITLIEKDFSGHGDGDRQGHGTHCAGTIFGRDVGQRIGVARGVDRALIGKVLGDDGSGGSDMAFKALIWAMQEHADIISMSLGFDFPGMVAGLTKDGWPIDLATSNALEAYRGNLRMFDAIMGVLKAQAAFGVSPLVVAAAGNESRRAVNREYRIAASLPAAADDVMSVAAVGLTGGQYAVADFSNSLALIAGPGVEITSAWPGGGLHTISGTSMACPHVAGVAALWWESVRRSNGRPNAKNVTARLLAHARRDVFEDNTNEADIGQGLVTAPQV</sequence>
<keyword evidence="2 5" id="KW-0645">Protease</keyword>
<dbReference type="InterPro" id="IPR036852">
    <property type="entry name" value="Peptidase_S8/S53_dom_sf"/>
</dbReference>
<dbReference type="GO" id="GO:0004252">
    <property type="term" value="F:serine-type endopeptidase activity"/>
    <property type="evidence" value="ECO:0007669"/>
    <property type="project" value="UniProtKB-UniRule"/>
</dbReference>
<dbReference type="EMBL" id="CP157675">
    <property type="protein sequence ID" value="XBP72101.1"/>
    <property type="molecule type" value="Genomic_DNA"/>
</dbReference>
<dbReference type="InterPro" id="IPR015500">
    <property type="entry name" value="Peptidase_S8_subtilisin-rel"/>
</dbReference>
<name>A0AAU7LWS5_9BURK</name>
<evidence type="ECO:0000313" key="8">
    <source>
        <dbReference type="EMBL" id="XBP72101.1"/>
    </source>
</evidence>
<evidence type="ECO:0000256" key="5">
    <source>
        <dbReference type="PROSITE-ProRule" id="PRU01240"/>
    </source>
</evidence>
<keyword evidence="3 5" id="KW-0378">Hydrolase</keyword>
<dbReference type="InterPro" id="IPR023828">
    <property type="entry name" value="Peptidase_S8_Ser-AS"/>
</dbReference>
<comment type="similarity">
    <text evidence="1 5 6">Belongs to the peptidase S8 family.</text>
</comment>
<feature type="active site" description="Charge relay system" evidence="5">
    <location>
        <position position="105"/>
    </location>
</feature>
<evidence type="ECO:0000256" key="6">
    <source>
        <dbReference type="RuleBase" id="RU003355"/>
    </source>
</evidence>
<proteinExistence type="inferred from homology"/>
<dbReference type="InterPro" id="IPR050131">
    <property type="entry name" value="Peptidase_S8_subtilisin-like"/>
</dbReference>
<evidence type="ECO:0000259" key="7">
    <source>
        <dbReference type="Pfam" id="PF00082"/>
    </source>
</evidence>
<dbReference type="Pfam" id="PF00082">
    <property type="entry name" value="Peptidase_S8"/>
    <property type="match status" value="1"/>
</dbReference>